<dbReference type="AlphaFoldDB" id="A0A8K0CBP2"/>
<reference evidence="1" key="1">
    <citation type="submission" date="2019-08" db="EMBL/GenBank/DDBJ databases">
        <title>The genome of the North American firefly Photinus pyralis.</title>
        <authorList>
            <consortium name="Photinus pyralis genome working group"/>
            <person name="Fallon T.R."/>
            <person name="Sander Lower S.E."/>
            <person name="Weng J.-K."/>
        </authorList>
    </citation>
    <scope>NUCLEOTIDE SEQUENCE</scope>
    <source>
        <strain evidence="1">TRF0915ILg1</strain>
        <tissue evidence="1">Whole body</tissue>
    </source>
</reference>
<proteinExistence type="predicted"/>
<comment type="caution">
    <text evidence="1">The sequence shown here is derived from an EMBL/GenBank/DDBJ whole genome shotgun (WGS) entry which is preliminary data.</text>
</comment>
<evidence type="ECO:0000313" key="1">
    <source>
        <dbReference type="EMBL" id="KAF2884525.1"/>
    </source>
</evidence>
<organism evidence="1 2">
    <name type="scientific">Ignelater luminosus</name>
    <name type="common">Cucubano</name>
    <name type="synonym">Pyrophorus luminosus</name>
    <dbReference type="NCBI Taxonomy" id="2038154"/>
    <lineage>
        <taxon>Eukaryota</taxon>
        <taxon>Metazoa</taxon>
        <taxon>Ecdysozoa</taxon>
        <taxon>Arthropoda</taxon>
        <taxon>Hexapoda</taxon>
        <taxon>Insecta</taxon>
        <taxon>Pterygota</taxon>
        <taxon>Neoptera</taxon>
        <taxon>Endopterygota</taxon>
        <taxon>Coleoptera</taxon>
        <taxon>Polyphaga</taxon>
        <taxon>Elateriformia</taxon>
        <taxon>Elateroidea</taxon>
        <taxon>Elateridae</taxon>
        <taxon>Agrypninae</taxon>
        <taxon>Pyrophorini</taxon>
        <taxon>Ignelater</taxon>
    </lineage>
</organism>
<evidence type="ECO:0000313" key="2">
    <source>
        <dbReference type="Proteomes" id="UP000801492"/>
    </source>
</evidence>
<protein>
    <submittedName>
        <fullName evidence="1">Uncharacterized protein</fullName>
    </submittedName>
</protein>
<dbReference type="Proteomes" id="UP000801492">
    <property type="component" value="Unassembled WGS sequence"/>
</dbReference>
<sequence length="81" mass="9209">MNVPKRTTYDICQRVDSANSITKKPDSGRPTKKMPKKKVTSLIADAHGKLCVSLKKLGRKYKIEKKYVSNILKKEGFSRKV</sequence>
<dbReference type="EMBL" id="VTPC01090160">
    <property type="protein sequence ID" value="KAF2884525.1"/>
    <property type="molecule type" value="Genomic_DNA"/>
</dbReference>
<gene>
    <name evidence="1" type="ORF">ILUMI_21641</name>
</gene>
<accession>A0A8K0CBP2</accession>
<name>A0A8K0CBP2_IGNLU</name>
<keyword evidence="2" id="KW-1185">Reference proteome</keyword>